<dbReference type="EMBL" id="LR797287">
    <property type="protein sequence ID" value="CAB4199271.1"/>
    <property type="molecule type" value="Genomic_DNA"/>
</dbReference>
<dbReference type="GO" id="GO:0006508">
    <property type="term" value="P:proteolysis"/>
    <property type="evidence" value="ECO:0007669"/>
    <property type="project" value="UniProtKB-KW"/>
</dbReference>
<dbReference type="Gene3D" id="3.90.226.10">
    <property type="entry name" value="2-enoyl-CoA Hydratase, Chain A, domain 1"/>
    <property type="match status" value="1"/>
</dbReference>
<accession>A0A6J5SGD4</accession>
<evidence type="ECO:0000313" key="6">
    <source>
        <dbReference type="EMBL" id="CAB5227958.1"/>
    </source>
</evidence>
<dbReference type="Pfam" id="PF01343">
    <property type="entry name" value="Peptidase_S49"/>
    <property type="match status" value="1"/>
</dbReference>
<dbReference type="SUPFAM" id="SSF52096">
    <property type="entry name" value="ClpP/crotonase"/>
    <property type="match status" value="1"/>
</dbReference>
<sequence length="327" mass="34876">MRNHSYDHLLAFALAHPWNIERSMLQVIAGVLANRIAGIEADQATVQAAVVNRKNLPQPRAGSVAIIPVYGALAPRMNMLTEISGGMSYDKIGANIDAAMADKTIKTIVMDIDSPGGSVPGNTELIAKILRARTKKPFIAQAQYLAASAAYGLAAACTEVFAAPSARVGSVGTYAIHQDLTEALKQRGIKEEFISAGEGKVDGFQELTDSARGRVQAMVNTFYGQFVSDVVRSRGQGVTADMVRNEWKAHLYGAADAKSIGMIDGIATLEETIARVLAASPDPADHRAALALENGDTLQEPQATSQDPGIHIALDRQVVAFRKQLLN</sequence>
<dbReference type="InterPro" id="IPR033855">
    <property type="entry name" value="Protein_C"/>
</dbReference>
<keyword evidence="5" id="KW-0645">Protease</keyword>
<dbReference type="PANTHER" id="PTHR42987">
    <property type="entry name" value="PEPTIDASE S49"/>
    <property type="match status" value="1"/>
</dbReference>
<evidence type="ECO:0000313" key="5">
    <source>
        <dbReference type="EMBL" id="CAB4213000.1"/>
    </source>
</evidence>
<evidence type="ECO:0000313" key="4">
    <source>
        <dbReference type="EMBL" id="CAB4199271.1"/>
    </source>
</evidence>
<keyword evidence="5" id="KW-0378">Hydrolase</keyword>
<gene>
    <name evidence="4" type="ORF">UFOVP1331_33</name>
    <name evidence="5" type="ORF">UFOVP1442_42</name>
    <name evidence="6" type="ORF">UFOVP1535_9</name>
    <name evidence="3" type="ORF">UFOVP998_26</name>
</gene>
<reference evidence="5" key="1">
    <citation type="submission" date="2020-05" db="EMBL/GenBank/DDBJ databases">
        <authorList>
            <person name="Chiriac C."/>
            <person name="Salcher M."/>
            <person name="Ghai R."/>
            <person name="Kavagutti S V."/>
        </authorList>
    </citation>
    <scope>NUCLEOTIDE SEQUENCE</scope>
</reference>
<evidence type="ECO:0000313" key="3">
    <source>
        <dbReference type="EMBL" id="CAB4177377.1"/>
    </source>
</evidence>
<dbReference type="InterPro" id="IPR029045">
    <property type="entry name" value="ClpP/crotonase-like_dom_sf"/>
</dbReference>
<dbReference type="InterPro" id="IPR002142">
    <property type="entry name" value="Peptidase_S49"/>
</dbReference>
<dbReference type="PANTHER" id="PTHR42987:SF4">
    <property type="entry name" value="PROTEASE SOHB-RELATED"/>
    <property type="match status" value="1"/>
</dbReference>
<dbReference type="EMBL" id="LR798380">
    <property type="protein sequence ID" value="CAB5227958.1"/>
    <property type="molecule type" value="Genomic_DNA"/>
</dbReference>
<evidence type="ECO:0000259" key="2">
    <source>
        <dbReference type="Pfam" id="PF01343"/>
    </source>
</evidence>
<dbReference type="CDD" id="cd07022">
    <property type="entry name" value="S49_Sppa_36K_type"/>
    <property type="match status" value="1"/>
</dbReference>
<proteinExistence type="inferred from homology"/>
<protein>
    <submittedName>
        <fullName evidence="5">SppA Periplasmic serine proteases (ClpP class)</fullName>
    </submittedName>
</protein>
<dbReference type="EMBL" id="LR796948">
    <property type="protein sequence ID" value="CAB4177377.1"/>
    <property type="molecule type" value="Genomic_DNA"/>
</dbReference>
<dbReference type="GO" id="GO:0008233">
    <property type="term" value="F:peptidase activity"/>
    <property type="evidence" value="ECO:0007669"/>
    <property type="project" value="UniProtKB-KW"/>
</dbReference>
<name>A0A6J5SGD4_9CAUD</name>
<dbReference type="Gene3D" id="6.20.330.10">
    <property type="match status" value="1"/>
</dbReference>
<feature type="domain" description="Peptidase S49" evidence="2">
    <location>
        <begin position="133"/>
        <end position="276"/>
    </location>
</feature>
<dbReference type="EMBL" id="LR797391">
    <property type="protein sequence ID" value="CAB4213000.1"/>
    <property type="molecule type" value="Genomic_DNA"/>
</dbReference>
<organism evidence="5">
    <name type="scientific">uncultured Caudovirales phage</name>
    <dbReference type="NCBI Taxonomy" id="2100421"/>
    <lineage>
        <taxon>Viruses</taxon>
        <taxon>Duplodnaviria</taxon>
        <taxon>Heunggongvirae</taxon>
        <taxon>Uroviricota</taxon>
        <taxon>Caudoviricetes</taxon>
        <taxon>Peduoviridae</taxon>
        <taxon>Maltschvirus</taxon>
        <taxon>Maltschvirus maltsch</taxon>
    </lineage>
</organism>
<comment type="similarity">
    <text evidence="1">Belongs to the peptidase S49 family.</text>
</comment>
<evidence type="ECO:0000256" key="1">
    <source>
        <dbReference type="ARBA" id="ARBA00008683"/>
    </source>
</evidence>